<proteinExistence type="predicted"/>
<keyword evidence="2" id="KW-1185">Reference proteome</keyword>
<gene>
    <name evidence="1" type="ORF">M9H77_13119</name>
</gene>
<accession>A0ACC0BJ85</accession>
<name>A0ACC0BJ85_CATRO</name>
<sequence>MLATQTSFTKCLPYGCFLTKVFRYFLLNLVGVVDPIGARKIHNKHNFKRMDFEKNEEGMLVRGGQDESDKDNEGNEEQEAMNVDEEESETKSKEETFRGEMRAEKAKTS</sequence>
<reference evidence="2" key="1">
    <citation type="journal article" date="2023" name="Nat. Plants">
        <title>Single-cell RNA sequencing provides a high-resolution roadmap for understanding the multicellular compartmentation of specialized metabolism.</title>
        <authorList>
            <person name="Sun S."/>
            <person name="Shen X."/>
            <person name="Li Y."/>
            <person name="Li Y."/>
            <person name="Wang S."/>
            <person name="Li R."/>
            <person name="Zhang H."/>
            <person name="Shen G."/>
            <person name="Guo B."/>
            <person name="Wei J."/>
            <person name="Xu J."/>
            <person name="St-Pierre B."/>
            <person name="Chen S."/>
            <person name="Sun C."/>
        </authorList>
    </citation>
    <scope>NUCLEOTIDE SEQUENCE [LARGE SCALE GENOMIC DNA]</scope>
</reference>
<evidence type="ECO:0000313" key="2">
    <source>
        <dbReference type="Proteomes" id="UP001060085"/>
    </source>
</evidence>
<protein>
    <submittedName>
        <fullName evidence="1">Uncharacterized protein</fullName>
    </submittedName>
</protein>
<evidence type="ECO:0000313" key="1">
    <source>
        <dbReference type="EMBL" id="KAI5672755.1"/>
    </source>
</evidence>
<dbReference type="EMBL" id="CM044703">
    <property type="protein sequence ID" value="KAI5672755.1"/>
    <property type="molecule type" value="Genomic_DNA"/>
</dbReference>
<organism evidence="1 2">
    <name type="scientific">Catharanthus roseus</name>
    <name type="common">Madagascar periwinkle</name>
    <name type="synonym">Vinca rosea</name>
    <dbReference type="NCBI Taxonomy" id="4058"/>
    <lineage>
        <taxon>Eukaryota</taxon>
        <taxon>Viridiplantae</taxon>
        <taxon>Streptophyta</taxon>
        <taxon>Embryophyta</taxon>
        <taxon>Tracheophyta</taxon>
        <taxon>Spermatophyta</taxon>
        <taxon>Magnoliopsida</taxon>
        <taxon>eudicotyledons</taxon>
        <taxon>Gunneridae</taxon>
        <taxon>Pentapetalae</taxon>
        <taxon>asterids</taxon>
        <taxon>lamiids</taxon>
        <taxon>Gentianales</taxon>
        <taxon>Apocynaceae</taxon>
        <taxon>Rauvolfioideae</taxon>
        <taxon>Vinceae</taxon>
        <taxon>Catharanthinae</taxon>
        <taxon>Catharanthus</taxon>
    </lineage>
</organism>
<dbReference type="Proteomes" id="UP001060085">
    <property type="component" value="Linkage Group LG03"/>
</dbReference>
<comment type="caution">
    <text evidence="1">The sequence shown here is derived from an EMBL/GenBank/DDBJ whole genome shotgun (WGS) entry which is preliminary data.</text>
</comment>